<comment type="caution">
    <text evidence="8">The sequence shown here is derived from an EMBL/GenBank/DDBJ whole genome shotgun (WGS) entry which is preliminary data.</text>
</comment>
<dbReference type="EMBL" id="JH668788">
    <property type="protein sequence ID" value="KAG6461913.1"/>
    <property type="molecule type" value="Genomic_DNA"/>
</dbReference>
<dbReference type="PANTHER" id="PTHR12419">
    <property type="entry name" value="OTU DOMAIN CONTAINING PROTEIN"/>
    <property type="match status" value="1"/>
</dbReference>
<dbReference type="PANTHER" id="PTHR12419:SF10">
    <property type="entry name" value="DEUBIQUITINASE OTUD6B"/>
    <property type="match status" value="1"/>
</dbReference>
<dbReference type="InterPro" id="IPR003323">
    <property type="entry name" value="OTU_dom"/>
</dbReference>
<reference evidence="8" key="1">
    <citation type="journal article" date="2016" name="Insect Biochem. Mol. Biol.">
        <title>Multifaceted biological insights from a draft genome sequence of the tobacco hornworm moth, Manduca sexta.</title>
        <authorList>
            <person name="Kanost M.R."/>
            <person name="Arrese E.L."/>
            <person name="Cao X."/>
            <person name="Chen Y.R."/>
            <person name="Chellapilla S."/>
            <person name="Goldsmith M.R."/>
            <person name="Grosse-Wilde E."/>
            <person name="Heckel D.G."/>
            <person name="Herndon N."/>
            <person name="Jiang H."/>
            <person name="Papanicolaou A."/>
            <person name="Qu J."/>
            <person name="Soulages J.L."/>
            <person name="Vogel H."/>
            <person name="Walters J."/>
            <person name="Waterhouse R.M."/>
            <person name="Ahn S.J."/>
            <person name="Almeida F.C."/>
            <person name="An C."/>
            <person name="Aqrawi P."/>
            <person name="Bretschneider A."/>
            <person name="Bryant W.B."/>
            <person name="Bucks S."/>
            <person name="Chao H."/>
            <person name="Chevignon G."/>
            <person name="Christen J.M."/>
            <person name="Clarke D.F."/>
            <person name="Dittmer N.T."/>
            <person name="Ferguson L.C.F."/>
            <person name="Garavelou S."/>
            <person name="Gordon K.H.J."/>
            <person name="Gunaratna R.T."/>
            <person name="Han Y."/>
            <person name="Hauser F."/>
            <person name="He Y."/>
            <person name="Heidel-Fischer H."/>
            <person name="Hirsh A."/>
            <person name="Hu Y."/>
            <person name="Jiang H."/>
            <person name="Kalra D."/>
            <person name="Klinner C."/>
            <person name="Konig C."/>
            <person name="Kovar C."/>
            <person name="Kroll A.R."/>
            <person name="Kuwar S.S."/>
            <person name="Lee S.L."/>
            <person name="Lehman R."/>
            <person name="Li K."/>
            <person name="Li Z."/>
            <person name="Liang H."/>
            <person name="Lovelace S."/>
            <person name="Lu Z."/>
            <person name="Mansfield J.H."/>
            <person name="McCulloch K.J."/>
            <person name="Mathew T."/>
            <person name="Morton B."/>
            <person name="Muzny D.M."/>
            <person name="Neunemann D."/>
            <person name="Ongeri F."/>
            <person name="Pauchet Y."/>
            <person name="Pu L.L."/>
            <person name="Pyrousis I."/>
            <person name="Rao X.J."/>
            <person name="Redding A."/>
            <person name="Roesel C."/>
            <person name="Sanchez-Gracia A."/>
            <person name="Schaack S."/>
            <person name="Shukla A."/>
            <person name="Tetreau G."/>
            <person name="Wang Y."/>
            <person name="Xiong G.H."/>
            <person name="Traut W."/>
            <person name="Walsh T.K."/>
            <person name="Worley K.C."/>
            <person name="Wu D."/>
            <person name="Wu W."/>
            <person name="Wu Y.Q."/>
            <person name="Zhang X."/>
            <person name="Zou Z."/>
            <person name="Zucker H."/>
            <person name="Briscoe A.D."/>
            <person name="Burmester T."/>
            <person name="Clem R.J."/>
            <person name="Feyereisen R."/>
            <person name="Grimmelikhuijzen C.J.P."/>
            <person name="Hamodrakas S.J."/>
            <person name="Hansson B.S."/>
            <person name="Huguet E."/>
            <person name="Jermiin L.S."/>
            <person name="Lan Q."/>
            <person name="Lehman H.K."/>
            <person name="Lorenzen M."/>
            <person name="Merzendorfer H."/>
            <person name="Michalopoulos I."/>
            <person name="Morton D.B."/>
            <person name="Muthukrishnan S."/>
            <person name="Oakeshott J.G."/>
            <person name="Palmer W."/>
            <person name="Park Y."/>
            <person name="Passarelli A.L."/>
            <person name="Rozas J."/>
            <person name="Schwartz L.M."/>
            <person name="Smith W."/>
            <person name="Southgate A."/>
            <person name="Vilcinskas A."/>
            <person name="Vogt R."/>
            <person name="Wang P."/>
            <person name="Werren J."/>
            <person name="Yu X.Q."/>
            <person name="Zhou J.J."/>
            <person name="Brown S.J."/>
            <person name="Scherer S.E."/>
            <person name="Richards S."/>
            <person name="Blissard G.W."/>
        </authorList>
    </citation>
    <scope>NUCLEOTIDE SEQUENCE</scope>
</reference>
<proteinExistence type="predicted"/>
<gene>
    <name evidence="8" type="ORF">O3G_MSEX012932</name>
</gene>
<protein>
    <recommendedName>
        <fullName evidence="2">ubiquitinyl hydrolase 1</fullName>
        <ecNumber evidence="2">3.4.19.12</ecNumber>
    </recommendedName>
</protein>
<keyword evidence="3" id="KW-0645">Protease</keyword>
<keyword evidence="4" id="KW-0833">Ubl conjugation pathway</keyword>
<sequence>MEMQSLNTKLKEKKLKIFHIPSDGDCLYKAIAHQLELKKNQVLSVDELRKNVSNYIRQNKDDFIPFMSHPDTCDMLTEAEFEQYCDKITETKVWGGQLEIRALSNSLKCPINVIQATGPECIEQGAEFDNPPLVITYHRHMYSLGEHYNSTCVIEAESA</sequence>
<evidence type="ECO:0000256" key="4">
    <source>
        <dbReference type="ARBA" id="ARBA00022786"/>
    </source>
</evidence>
<evidence type="ECO:0000313" key="9">
    <source>
        <dbReference type="Proteomes" id="UP000791440"/>
    </source>
</evidence>
<dbReference type="FunFam" id="3.90.70.80:FF:000003">
    <property type="entry name" value="OTU domain-containing protein 6B"/>
    <property type="match status" value="1"/>
</dbReference>
<evidence type="ECO:0000256" key="6">
    <source>
        <dbReference type="ARBA" id="ARBA00022807"/>
    </source>
</evidence>
<dbReference type="InterPro" id="IPR049772">
    <property type="entry name" value="OTU_OTUD6"/>
</dbReference>
<keyword evidence="9" id="KW-1185">Reference proteome</keyword>
<comment type="catalytic activity">
    <reaction evidence="1">
        <text>Thiol-dependent hydrolysis of ester, thioester, amide, peptide and isopeptide bonds formed by the C-terminal Gly of ubiquitin (a 76-residue protein attached to proteins as an intracellular targeting signal).</text>
        <dbReference type="EC" id="3.4.19.12"/>
    </reaction>
</comment>
<dbReference type="Pfam" id="PF02338">
    <property type="entry name" value="OTU"/>
    <property type="match status" value="1"/>
</dbReference>
<evidence type="ECO:0000313" key="8">
    <source>
        <dbReference type="EMBL" id="KAG6461913.1"/>
    </source>
</evidence>
<reference evidence="8" key="2">
    <citation type="submission" date="2020-12" db="EMBL/GenBank/DDBJ databases">
        <authorList>
            <person name="Kanost M."/>
        </authorList>
    </citation>
    <scope>NUCLEOTIDE SEQUENCE</scope>
</reference>
<name>A0A922CYI5_MANSE</name>
<evidence type="ECO:0000256" key="2">
    <source>
        <dbReference type="ARBA" id="ARBA00012759"/>
    </source>
</evidence>
<evidence type="ECO:0000256" key="5">
    <source>
        <dbReference type="ARBA" id="ARBA00022801"/>
    </source>
</evidence>
<dbReference type="CDD" id="cd22761">
    <property type="entry name" value="OTU_OTUD6"/>
    <property type="match status" value="1"/>
</dbReference>
<dbReference type="EC" id="3.4.19.12" evidence="2"/>
<evidence type="ECO:0000259" key="7">
    <source>
        <dbReference type="PROSITE" id="PS50802"/>
    </source>
</evidence>
<dbReference type="PROSITE" id="PS50802">
    <property type="entry name" value="OTU"/>
    <property type="match status" value="1"/>
</dbReference>
<evidence type="ECO:0000256" key="1">
    <source>
        <dbReference type="ARBA" id="ARBA00000707"/>
    </source>
</evidence>
<feature type="domain" description="OTU" evidence="7">
    <location>
        <begin position="15"/>
        <end position="154"/>
    </location>
</feature>
<dbReference type="Proteomes" id="UP000791440">
    <property type="component" value="Unassembled WGS sequence"/>
</dbReference>
<dbReference type="GO" id="GO:0006508">
    <property type="term" value="P:proteolysis"/>
    <property type="evidence" value="ECO:0007669"/>
    <property type="project" value="UniProtKB-KW"/>
</dbReference>
<dbReference type="InterPro" id="IPR050704">
    <property type="entry name" value="Peptidase_C85-like"/>
</dbReference>
<dbReference type="GO" id="GO:0004843">
    <property type="term" value="F:cysteine-type deubiquitinase activity"/>
    <property type="evidence" value="ECO:0007669"/>
    <property type="project" value="UniProtKB-EC"/>
</dbReference>
<keyword evidence="5" id="KW-0378">Hydrolase</keyword>
<evidence type="ECO:0000256" key="3">
    <source>
        <dbReference type="ARBA" id="ARBA00022670"/>
    </source>
</evidence>
<dbReference type="GO" id="GO:0016579">
    <property type="term" value="P:protein deubiquitination"/>
    <property type="evidence" value="ECO:0007669"/>
    <property type="project" value="TreeGrafter"/>
</dbReference>
<accession>A0A922CYI5</accession>
<organism evidence="8 9">
    <name type="scientific">Manduca sexta</name>
    <name type="common">Tobacco hawkmoth</name>
    <name type="synonym">Tobacco hornworm</name>
    <dbReference type="NCBI Taxonomy" id="7130"/>
    <lineage>
        <taxon>Eukaryota</taxon>
        <taxon>Metazoa</taxon>
        <taxon>Ecdysozoa</taxon>
        <taxon>Arthropoda</taxon>
        <taxon>Hexapoda</taxon>
        <taxon>Insecta</taxon>
        <taxon>Pterygota</taxon>
        <taxon>Neoptera</taxon>
        <taxon>Endopterygota</taxon>
        <taxon>Lepidoptera</taxon>
        <taxon>Glossata</taxon>
        <taxon>Ditrysia</taxon>
        <taxon>Bombycoidea</taxon>
        <taxon>Sphingidae</taxon>
        <taxon>Sphinginae</taxon>
        <taxon>Sphingini</taxon>
        <taxon>Manduca</taxon>
    </lineage>
</organism>
<dbReference type="AlphaFoldDB" id="A0A922CYI5"/>
<keyword evidence="6" id="KW-0788">Thiol protease</keyword>